<comment type="caution">
    <text evidence="1">The sequence shown here is derived from an EMBL/GenBank/DDBJ whole genome shotgun (WGS) entry which is preliminary data.</text>
</comment>
<organism evidence="1 2">
    <name type="scientific">Puccinia graminis f. sp. tritici</name>
    <dbReference type="NCBI Taxonomy" id="56615"/>
    <lineage>
        <taxon>Eukaryota</taxon>
        <taxon>Fungi</taxon>
        <taxon>Dikarya</taxon>
        <taxon>Basidiomycota</taxon>
        <taxon>Pucciniomycotina</taxon>
        <taxon>Pucciniomycetes</taxon>
        <taxon>Pucciniales</taxon>
        <taxon>Pucciniaceae</taxon>
        <taxon>Puccinia</taxon>
    </lineage>
</organism>
<name>A0A5B0QID4_PUCGR</name>
<evidence type="ECO:0000313" key="1">
    <source>
        <dbReference type="EMBL" id="KAA1112912.1"/>
    </source>
</evidence>
<gene>
    <name evidence="1" type="ORF">PGT21_015301</name>
</gene>
<keyword evidence="2" id="KW-1185">Reference proteome</keyword>
<protein>
    <submittedName>
        <fullName evidence="1">Uncharacterized protein</fullName>
    </submittedName>
</protein>
<dbReference type="AlphaFoldDB" id="A0A5B0QID4"/>
<evidence type="ECO:0000313" key="2">
    <source>
        <dbReference type="Proteomes" id="UP000324748"/>
    </source>
</evidence>
<proteinExistence type="predicted"/>
<accession>A0A5B0QID4</accession>
<sequence length="119" mass="12916">MILGDADERAVPLVASIAQKLGPNGREWGLRIELSLNACALADRTSRKNSEKDRGRELRKRACSSIAAKLPPTVERPRVPALAQLWARFGLIGSRQQSTISSCATCPVDFTRDVAADIS</sequence>
<dbReference type="Proteomes" id="UP000324748">
    <property type="component" value="Unassembled WGS sequence"/>
</dbReference>
<reference evidence="1 2" key="1">
    <citation type="submission" date="2019-05" db="EMBL/GenBank/DDBJ databases">
        <title>Emergence of the Ug99 lineage of the wheat stem rust pathogen through somatic hybridization.</title>
        <authorList>
            <person name="Li F."/>
            <person name="Upadhyaya N.M."/>
            <person name="Sperschneider J."/>
            <person name="Matny O."/>
            <person name="Nguyen-Phuc H."/>
            <person name="Mago R."/>
            <person name="Raley C."/>
            <person name="Miller M.E."/>
            <person name="Silverstein K.A.T."/>
            <person name="Henningsen E."/>
            <person name="Hirsch C.D."/>
            <person name="Visser B."/>
            <person name="Pretorius Z.A."/>
            <person name="Steffenson B.J."/>
            <person name="Schwessinger B."/>
            <person name="Dodds P.N."/>
            <person name="Figueroa M."/>
        </authorList>
    </citation>
    <scope>NUCLEOTIDE SEQUENCE [LARGE SCALE GENOMIC DNA]</scope>
    <source>
        <strain evidence="1">21-0</strain>
    </source>
</reference>
<dbReference type="EMBL" id="VSWC01000015">
    <property type="protein sequence ID" value="KAA1112912.1"/>
    <property type="molecule type" value="Genomic_DNA"/>
</dbReference>